<evidence type="ECO:0000313" key="2">
    <source>
        <dbReference type="Proteomes" id="UP000315295"/>
    </source>
</evidence>
<protein>
    <submittedName>
        <fullName evidence="1">Uncharacterized protein</fullName>
    </submittedName>
</protein>
<gene>
    <name evidence="1" type="ORF">C1H46_035884</name>
</gene>
<accession>A0A540KWK4</accession>
<name>A0A540KWK4_MALBA</name>
<dbReference type="AlphaFoldDB" id="A0A540KWK4"/>
<proteinExistence type="predicted"/>
<keyword evidence="2" id="KW-1185">Reference proteome</keyword>
<evidence type="ECO:0000313" key="1">
    <source>
        <dbReference type="EMBL" id="TQD78560.1"/>
    </source>
</evidence>
<organism evidence="1 2">
    <name type="scientific">Malus baccata</name>
    <name type="common">Siberian crab apple</name>
    <name type="synonym">Pyrus baccata</name>
    <dbReference type="NCBI Taxonomy" id="106549"/>
    <lineage>
        <taxon>Eukaryota</taxon>
        <taxon>Viridiplantae</taxon>
        <taxon>Streptophyta</taxon>
        <taxon>Embryophyta</taxon>
        <taxon>Tracheophyta</taxon>
        <taxon>Spermatophyta</taxon>
        <taxon>Magnoliopsida</taxon>
        <taxon>eudicotyledons</taxon>
        <taxon>Gunneridae</taxon>
        <taxon>Pentapetalae</taxon>
        <taxon>rosids</taxon>
        <taxon>fabids</taxon>
        <taxon>Rosales</taxon>
        <taxon>Rosaceae</taxon>
        <taxon>Amygdaloideae</taxon>
        <taxon>Maleae</taxon>
        <taxon>Malus</taxon>
    </lineage>
</organism>
<reference evidence="1 2" key="1">
    <citation type="journal article" date="2019" name="G3 (Bethesda)">
        <title>Sequencing of a Wild Apple (Malus baccata) Genome Unravels the Differences Between Cultivated and Wild Apple Species Regarding Disease Resistance and Cold Tolerance.</title>
        <authorList>
            <person name="Chen X."/>
        </authorList>
    </citation>
    <scope>NUCLEOTIDE SEQUENCE [LARGE SCALE GENOMIC DNA]</scope>
    <source>
        <strain evidence="2">cv. Shandingzi</strain>
        <tissue evidence="1">Leaves</tissue>
    </source>
</reference>
<dbReference type="Proteomes" id="UP000315295">
    <property type="component" value="Unassembled WGS sequence"/>
</dbReference>
<dbReference type="EMBL" id="VIEB01000901">
    <property type="protein sequence ID" value="TQD78560.1"/>
    <property type="molecule type" value="Genomic_DNA"/>
</dbReference>
<comment type="caution">
    <text evidence="1">The sequence shown here is derived from an EMBL/GenBank/DDBJ whole genome shotgun (WGS) entry which is preliminary data.</text>
</comment>
<sequence>MERAQNRARQWHQSLSHEEHPRYLARRRLIAREKRQLIPTLNDDHTMTSPSNIQQEIPEQIEHEGASSRVLLDITNRDDQTSATMRTHIGQLAHSNRSQISDGMLSIPSHNVTKKILILSVGYSCKNIRRRPYK</sequence>